<accession>A0ABR8V6P6</accession>
<dbReference type="PIRSF" id="PIRSF002741">
    <property type="entry name" value="MppA"/>
    <property type="match status" value="1"/>
</dbReference>
<evidence type="ECO:0000256" key="1">
    <source>
        <dbReference type="ARBA" id="ARBA00005695"/>
    </source>
</evidence>
<dbReference type="SUPFAM" id="SSF53850">
    <property type="entry name" value="Periplasmic binding protein-like II"/>
    <property type="match status" value="1"/>
</dbReference>
<dbReference type="InterPro" id="IPR030678">
    <property type="entry name" value="Peptide/Ni-bd"/>
</dbReference>
<dbReference type="InterPro" id="IPR000914">
    <property type="entry name" value="SBP_5_dom"/>
</dbReference>
<sequence>MAGTRTTDQVRSAAHCEGNVVALSRAVRPVLPVVALGGVLVLAACTAPGGSADGTSPGGSTEGIVLADGYELGGYNPVAGFGAAGEAKMYDGLVRLTGGEGMPGFEPALAAELPTANEDATVWTVKIRPGVTFSDGSTFGPEDVVATYEAILDPASASEARSSFDMIEEVVQVGDDTVELHLAYSYAPLLTKMLIGIVPSEAVATPGLAADSALNTAPVGTGPYTLVDLSPDRAVLEANEDYWDGAPEVKRLTLLYVPDDNTRAQRMASGEIDGTNLPPLLANTFEGKDGTTVTAHTSADWRGLSLPTDNPVSGDPAVRMALNLAANRQSMIDDVLGGHGRVAATPIPEVYGDAYEPGAVFAYDPARAEQILTEAGWVVGPDGIRVKDGQRAQIALMYNSVDTVRRDLAQAFASDALAVGVEVNLEALSWDRIDPRINTDSTLLGGGDEPFDPDTQAYGALSSVFVQPDVGSIYDNPSDYQDATVDAALEVGRRSLDQAERDAAYRQVQDAYIDDPGYVYLVFLDHTYVSKDAGWTMSGPVLEPHAHGVTWGPWWSLQSWTRDR</sequence>
<protein>
    <submittedName>
        <fullName evidence="5">ABC transporter substrate-binding protein</fullName>
    </submittedName>
</protein>
<dbReference type="EMBL" id="JACSQE010000017">
    <property type="protein sequence ID" value="MBD8000436.1"/>
    <property type="molecule type" value="Genomic_DNA"/>
</dbReference>
<dbReference type="Pfam" id="PF00496">
    <property type="entry name" value="SBP_bac_5"/>
    <property type="match status" value="1"/>
</dbReference>
<gene>
    <name evidence="5" type="ORF">H9640_17970</name>
</gene>
<name>A0ABR8V6P6_9CELL</name>
<dbReference type="CDD" id="cd08518">
    <property type="entry name" value="PBP2_NikA_DppA_OppA_like_19"/>
    <property type="match status" value="1"/>
</dbReference>
<evidence type="ECO:0000256" key="2">
    <source>
        <dbReference type="ARBA" id="ARBA00022448"/>
    </source>
</evidence>
<dbReference type="Gene3D" id="3.40.190.10">
    <property type="entry name" value="Periplasmic binding protein-like II"/>
    <property type="match status" value="1"/>
</dbReference>
<reference evidence="5 6" key="1">
    <citation type="submission" date="2020-08" db="EMBL/GenBank/DDBJ databases">
        <title>A Genomic Blueprint of the Chicken Gut Microbiome.</title>
        <authorList>
            <person name="Gilroy R."/>
            <person name="Ravi A."/>
            <person name="Getino M."/>
            <person name="Pursley I."/>
            <person name="Horton D.L."/>
            <person name="Alikhan N.-F."/>
            <person name="Baker D."/>
            <person name="Gharbi K."/>
            <person name="Hall N."/>
            <person name="Watson M."/>
            <person name="Adriaenssens E.M."/>
            <person name="Foster-Nyarko E."/>
            <person name="Jarju S."/>
            <person name="Secka A."/>
            <person name="Antonio M."/>
            <person name="Oren A."/>
            <person name="Chaudhuri R."/>
            <person name="La Ragione R.M."/>
            <person name="Hildebrand F."/>
            <person name="Pallen M.J."/>
        </authorList>
    </citation>
    <scope>NUCLEOTIDE SEQUENCE [LARGE SCALE GENOMIC DNA]</scope>
    <source>
        <strain evidence="5 6">Sa2CUA8</strain>
    </source>
</reference>
<organism evidence="5 6">
    <name type="scientific">Oerskovia gallyi</name>
    <dbReference type="NCBI Taxonomy" id="2762226"/>
    <lineage>
        <taxon>Bacteria</taxon>
        <taxon>Bacillati</taxon>
        <taxon>Actinomycetota</taxon>
        <taxon>Actinomycetes</taxon>
        <taxon>Micrococcales</taxon>
        <taxon>Cellulomonadaceae</taxon>
        <taxon>Oerskovia</taxon>
    </lineage>
</organism>
<evidence type="ECO:0000313" key="5">
    <source>
        <dbReference type="EMBL" id="MBD8000436.1"/>
    </source>
</evidence>
<keyword evidence="2" id="KW-0813">Transport</keyword>
<dbReference type="PANTHER" id="PTHR30290:SF9">
    <property type="entry name" value="OLIGOPEPTIDE-BINDING PROTEIN APPA"/>
    <property type="match status" value="1"/>
</dbReference>
<dbReference type="InterPro" id="IPR039424">
    <property type="entry name" value="SBP_5"/>
</dbReference>
<comment type="similarity">
    <text evidence="1">Belongs to the bacterial solute-binding protein 5 family.</text>
</comment>
<dbReference type="Gene3D" id="3.90.76.10">
    <property type="entry name" value="Dipeptide-binding Protein, Domain 1"/>
    <property type="match status" value="1"/>
</dbReference>
<dbReference type="Gene3D" id="3.10.105.10">
    <property type="entry name" value="Dipeptide-binding Protein, Domain 3"/>
    <property type="match status" value="1"/>
</dbReference>
<evidence type="ECO:0000256" key="3">
    <source>
        <dbReference type="ARBA" id="ARBA00022729"/>
    </source>
</evidence>
<evidence type="ECO:0000259" key="4">
    <source>
        <dbReference type="Pfam" id="PF00496"/>
    </source>
</evidence>
<dbReference type="PANTHER" id="PTHR30290">
    <property type="entry name" value="PERIPLASMIC BINDING COMPONENT OF ABC TRANSPORTER"/>
    <property type="match status" value="1"/>
</dbReference>
<keyword evidence="6" id="KW-1185">Reference proteome</keyword>
<feature type="domain" description="Solute-binding protein family 5" evidence="4">
    <location>
        <begin position="105"/>
        <end position="463"/>
    </location>
</feature>
<proteinExistence type="inferred from homology"/>
<dbReference type="Proteomes" id="UP000633601">
    <property type="component" value="Unassembled WGS sequence"/>
</dbReference>
<comment type="caution">
    <text evidence="5">The sequence shown here is derived from an EMBL/GenBank/DDBJ whole genome shotgun (WGS) entry which is preliminary data.</text>
</comment>
<keyword evidence="3" id="KW-0732">Signal</keyword>
<evidence type="ECO:0000313" key="6">
    <source>
        <dbReference type="Proteomes" id="UP000633601"/>
    </source>
</evidence>